<reference evidence="3" key="1">
    <citation type="submission" date="2015-06" db="EMBL/GenBank/DDBJ databases">
        <authorList>
            <person name="Urmite Genomes"/>
        </authorList>
    </citation>
    <scope>NUCLEOTIDE SEQUENCE [LARGE SCALE GENOMIC DNA]</scope>
    <source>
        <strain evidence="3">CSUR P1867</strain>
    </source>
</reference>
<gene>
    <name evidence="2" type="ORF">BN1804_01652</name>
</gene>
<sequence length="53" mass="5999">MGWIIGIIIFLLWCPLFLNLAIVMFVTLVLKGNITHGLLTVKNNTYAQIVIQK</sequence>
<keyword evidence="1" id="KW-1133">Transmembrane helix</keyword>
<protein>
    <submittedName>
        <fullName evidence="2">Uncharacterized protein</fullName>
    </submittedName>
</protein>
<dbReference type="EMBL" id="CVRY01000003">
    <property type="protein sequence ID" value="CRL61802.1"/>
    <property type="molecule type" value="Genomic_DNA"/>
</dbReference>
<dbReference type="AlphaFoldDB" id="A0A0G4Q7D4"/>
<dbReference type="Proteomes" id="UP000183920">
    <property type="component" value="Unassembled WGS sequence"/>
</dbReference>
<feature type="transmembrane region" description="Helical" evidence="1">
    <location>
        <begin position="6"/>
        <end position="30"/>
    </location>
</feature>
<proteinExistence type="predicted"/>
<accession>A0A0G4Q7D4</accession>
<keyword evidence="1" id="KW-0812">Transmembrane</keyword>
<keyword evidence="1" id="KW-0472">Membrane</keyword>
<evidence type="ECO:0000256" key="1">
    <source>
        <dbReference type="SAM" id="Phobius"/>
    </source>
</evidence>
<name>A0A0G4Q7D4_9GAMM</name>
<evidence type="ECO:0000313" key="2">
    <source>
        <dbReference type="EMBL" id="CRL61802.1"/>
    </source>
</evidence>
<evidence type="ECO:0000313" key="3">
    <source>
        <dbReference type="Proteomes" id="UP000183920"/>
    </source>
</evidence>
<organism evidence="2 3">
    <name type="scientific">Proteus penneri</name>
    <dbReference type="NCBI Taxonomy" id="102862"/>
    <lineage>
        <taxon>Bacteria</taxon>
        <taxon>Pseudomonadati</taxon>
        <taxon>Pseudomonadota</taxon>
        <taxon>Gammaproteobacteria</taxon>
        <taxon>Enterobacterales</taxon>
        <taxon>Morganellaceae</taxon>
        <taxon>Proteus</taxon>
    </lineage>
</organism>